<feature type="domain" description="SIS" evidence="3">
    <location>
        <begin position="43"/>
        <end position="187"/>
    </location>
</feature>
<dbReference type="Proteomes" id="UP000231542">
    <property type="component" value="Unassembled WGS sequence"/>
</dbReference>
<dbReference type="PROSITE" id="PS51464">
    <property type="entry name" value="SIS"/>
    <property type="match status" value="1"/>
</dbReference>
<evidence type="ECO:0000259" key="3">
    <source>
        <dbReference type="PROSITE" id="PS51464"/>
    </source>
</evidence>
<comment type="caution">
    <text evidence="4">The sequence shown here is derived from an EMBL/GenBank/DDBJ whole genome shotgun (WGS) entry which is preliminary data.</text>
</comment>
<dbReference type="InterPro" id="IPR019490">
    <property type="entry name" value="Glu6P/Mann6P_isomerase_C"/>
</dbReference>
<dbReference type="CDD" id="cd05637">
    <property type="entry name" value="SIS_PGI_PMI_2"/>
    <property type="match status" value="1"/>
</dbReference>
<dbReference type="InterPro" id="IPR046348">
    <property type="entry name" value="SIS_dom_sf"/>
</dbReference>
<dbReference type="GO" id="GO:0004347">
    <property type="term" value="F:glucose-6-phosphate isomerase activity"/>
    <property type="evidence" value="ECO:0007669"/>
    <property type="project" value="InterPro"/>
</dbReference>
<dbReference type="Pfam" id="PF10432">
    <property type="entry name" value="bact-PGI_C"/>
    <property type="match status" value="1"/>
</dbReference>
<keyword evidence="2" id="KW-0413">Isomerase</keyword>
<evidence type="ECO:0000256" key="2">
    <source>
        <dbReference type="ARBA" id="ARBA00023235"/>
    </source>
</evidence>
<name>A0A2H0YYH7_9BACT</name>
<evidence type="ECO:0000313" key="4">
    <source>
        <dbReference type="EMBL" id="PIS42792.1"/>
    </source>
</evidence>
<dbReference type="AlphaFoldDB" id="A0A2H0YYH7"/>
<protein>
    <recommendedName>
        <fullName evidence="3">SIS domain-containing protein</fullName>
    </recommendedName>
</protein>
<dbReference type="InterPro" id="IPR001347">
    <property type="entry name" value="SIS_dom"/>
</dbReference>
<gene>
    <name evidence="4" type="ORF">COT24_01525</name>
</gene>
<dbReference type="GO" id="GO:0005975">
    <property type="term" value="P:carbohydrate metabolic process"/>
    <property type="evidence" value="ECO:0007669"/>
    <property type="project" value="InterPro"/>
</dbReference>
<proteinExistence type="inferred from homology"/>
<dbReference type="SUPFAM" id="SSF53697">
    <property type="entry name" value="SIS domain"/>
    <property type="match status" value="1"/>
</dbReference>
<comment type="similarity">
    <text evidence="1">Belongs to the PGI/PMI family.</text>
</comment>
<evidence type="ECO:0000313" key="5">
    <source>
        <dbReference type="Proteomes" id="UP000231542"/>
    </source>
</evidence>
<dbReference type="GO" id="GO:0097367">
    <property type="term" value="F:carbohydrate derivative binding"/>
    <property type="evidence" value="ECO:0007669"/>
    <property type="project" value="InterPro"/>
</dbReference>
<dbReference type="GO" id="GO:1901135">
    <property type="term" value="P:carbohydrate derivative metabolic process"/>
    <property type="evidence" value="ECO:0007669"/>
    <property type="project" value="InterPro"/>
</dbReference>
<dbReference type="GO" id="GO:0004476">
    <property type="term" value="F:mannose-6-phosphate isomerase activity"/>
    <property type="evidence" value="ECO:0007669"/>
    <property type="project" value="InterPro"/>
</dbReference>
<sequence length="359" mass="40789">MIMDIIDQISRIERLDKNKMRMSLESLGKQCLQAWREVSKIRIPSSYRKAKRILINGMGGSALGGHIIQSLFYDQLKIPLQVIHSYCLPASFSSDTLYLLSSYSGTTEEPLNTARLALKKKAKILGITTGGQLARFLKKQKLPGYIFNPIHNPCGEPRMGVGYSVVGQIGLLKKCGFIKVTDNEMKKVFQTLQKTNRRFGFANPTKKNPAKRIALACQDKIPILFGSEFLIANTHTFANQLNENSKNFATYFVIPELDHHLMEGLKNPKTNRGSLIFLFLESDLYHPRVRIRHAITKKVIQKHKIKAITYKPSTKTKIEQVFEVLSLGGYVSFYLAMLNGINPALIPWVDYFKEELKKH</sequence>
<reference evidence="4 5" key="1">
    <citation type="submission" date="2017-09" db="EMBL/GenBank/DDBJ databases">
        <title>Depth-based differentiation of microbial function through sediment-hosted aquifers and enrichment of novel symbionts in the deep terrestrial subsurface.</title>
        <authorList>
            <person name="Probst A.J."/>
            <person name="Ladd B."/>
            <person name="Jarett J.K."/>
            <person name="Geller-Mcgrath D.E."/>
            <person name="Sieber C.M."/>
            <person name="Emerson J.B."/>
            <person name="Anantharaman K."/>
            <person name="Thomas B.C."/>
            <person name="Malmstrom R."/>
            <person name="Stieglmeier M."/>
            <person name="Klingl A."/>
            <person name="Woyke T."/>
            <person name="Ryan C.M."/>
            <person name="Banfield J.F."/>
        </authorList>
    </citation>
    <scope>NUCLEOTIDE SEQUENCE [LARGE SCALE GENOMIC DNA]</scope>
    <source>
        <strain evidence="4">CG08_land_8_20_14_0_20_40_16</strain>
    </source>
</reference>
<dbReference type="EMBL" id="PEXU01000019">
    <property type="protein sequence ID" value="PIS42792.1"/>
    <property type="molecule type" value="Genomic_DNA"/>
</dbReference>
<dbReference type="Gene3D" id="3.40.50.10490">
    <property type="entry name" value="Glucose-6-phosphate isomerase like protein, domain 1"/>
    <property type="match status" value="2"/>
</dbReference>
<organism evidence="4 5">
    <name type="scientific">Candidatus Kerfeldbacteria bacterium CG08_land_8_20_14_0_20_40_16</name>
    <dbReference type="NCBI Taxonomy" id="2014244"/>
    <lineage>
        <taxon>Bacteria</taxon>
        <taxon>Candidatus Kerfeldiibacteriota</taxon>
    </lineage>
</organism>
<evidence type="ECO:0000256" key="1">
    <source>
        <dbReference type="ARBA" id="ARBA00010523"/>
    </source>
</evidence>
<accession>A0A2H0YYH7</accession>